<dbReference type="HOGENOM" id="CLU_1385861_0_0_1"/>
<evidence type="ECO:0000313" key="2">
    <source>
        <dbReference type="Proteomes" id="UP000017836"/>
    </source>
</evidence>
<reference evidence="2" key="1">
    <citation type="journal article" date="2013" name="Science">
        <title>The Amborella genome and the evolution of flowering plants.</title>
        <authorList>
            <consortium name="Amborella Genome Project"/>
        </authorList>
    </citation>
    <scope>NUCLEOTIDE SEQUENCE [LARGE SCALE GENOMIC DNA]</scope>
</reference>
<name>W1NEG8_AMBTC</name>
<dbReference type="AlphaFoldDB" id="W1NEG8"/>
<evidence type="ECO:0000313" key="1">
    <source>
        <dbReference type="EMBL" id="ERM93783.1"/>
    </source>
</evidence>
<accession>W1NEG8</accession>
<dbReference type="Proteomes" id="UP000017836">
    <property type="component" value="Unassembled WGS sequence"/>
</dbReference>
<organism evidence="1 2">
    <name type="scientific">Amborella trichopoda</name>
    <dbReference type="NCBI Taxonomy" id="13333"/>
    <lineage>
        <taxon>Eukaryota</taxon>
        <taxon>Viridiplantae</taxon>
        <taxon>Streptophyta</taxon>
        <taxon>Embryophyta</taxon>
        <taxon>Tracheophyta</taxon>
        <taxon>Spermatophyta</taxon>
        <taxon>Magnoliopsida</taxon>
        <taxon>Amborellales</taxon>
        <taxon>Amborellaceae</taxon>
        <taxon>Amborella</taxon>
    </lineage>
</organism>
<sequence>MSFLVDFPSEKSLLKVSARVAFLLLVLPVQSNRRGGGSLIHNFLVVVVVVALQFKMYPLLDRGAVLRGMSDSRTRFDPLQIDPLALVVIEDDEVVRELASLPILPAVADSFVGEIMSLPFPPAVADSSVGALVTYENSVEDENVLEPQPLSIIILFAQRWLVATDLVTIDGGSSKVEESLKFSLSKTVPQLAEDASL</sequence>
<protein>
    <submittedName>
        <fullName evidence="1">Uncharacterized protein</fullName>
    </submittedName>
</protein>
<gene>
    <name evidence="1" type="ORF">AMTR_s00004p00270750</name>
</gene>
<proteinExistence type="predicted"/>
<dbReference type="Gramene" id="ERM93783">
    <property type="protein sequence ID" value="ERM93783"/>
    <property type="gene ID" value="AMTR_s00004p00270750"/>
</dbReference>
<keyword evidence="2" id="KW-1185">Reference proteome</keyword>
<dbReference type="EMBL" id="KI397628">
    <property type="protein sequence ID" value="ERM93783.1"/>
    <property type="molecule type" value="Genomic_DNA"/>
</dbReference>